<dbReference type="RefSeq" id="WP_185792045.1">
    <property type="nucleotide sequence ID" value="NZ_VFOZ01000001.1"/>
</dbReference>
<evidence type="ECO:0000256" key="5">
    <source>
        <dbReference type="SAM" id="Phobius"/>
    </source>
</evidence>
<feature type="transmembrane region" description="Helical" evidence="5">
    <location>
        <begin position="92"/>
        <end position="113"/>
    </location>
</feature>
<evidence type="ECO:0000256" key="1">
    <source>
        <dbReference type="ARBA" id="ARBA00004127"/>
    </source>
</evidence>
<keyword evidence="4 5" id="KW-0472">Membrane</keyword>
<dbReference type="InterPro" id="IPR003807">
    <property type="entry name" value="DUF202"/>
</dbReference>
<organism evidence="7 8">
    <name type="scientific">Actinoallomurus bryophytorum</name>
    <dbReference type="NCBI Taxonomy" id="1490222"/>
    <lineage>
        <taxon>Bacteria</taxon>
        <taxon>Bacillati</taxon>
        <taxon>Actinomycetota</taxon>
        <taxon>Actinomycetes</taxon>
        <taxon>Streptosporangiales</taxon>
        <taxon>Thermomonosporaceae</taxon>
        <taxon>Actinoallomurus</taxon>
    </lineage>
</organism>
<feature type="transmembrane region" description="Helical" evidence="5">
    <location>
        <begin position="21"/>
        <end position="43"/>
    </location>
</feature>
<dbReference type="GO" id="GO:0012505">
    <property type="term" value="C:endomembrane system"/>
    <property type="evidence" value="ECO:0007669"/>
    <property type="project" value="UniProtKB-SubCell"/>
</dbReference>
<evidence type="ECO:0000256" key="3">
    <source>
        <dbReference type="ARBA" id="ARBA00022989"/>
    </source>
</evidence>
<comment type="subcellular location">
    <subcellularLocation>
        <location evidence="1">Endomembrane system</location>
        <topology evidence="1">Multi-pass membrane protein</topology>
    </subcellularLocation>
</comment>
<accession>A0A543CEF5</accession>
<name>A0A543CEF5_9ACTN</name>
<feature type="transmembrane region" description="Helical" evidence="5">
    <location>
        <begin position="55"/>
        <end position="71"/>
    </location>
</feature>
<keyword evidence="8" id="KW-1185">Reference proteome</keyword>
<protein>
    <submittedName>
        <fullName evidence="7">Putative membrane protein</fullName>
    </submittedName>
</protein>
<evidence type="ECO:0000313" key="7">
    <source>
        <dbReference type="EMBL" id="TQL95478.1"/>
    </source>
</evidence>
<gene>
    <name evidence="7" type="ORF">FB559_0981</name>
</gene>
<evidence type="ECO:0000313" key="8">
    <source>
        <dbReference type="Proteomes" id="UP000316096"/>
    </source>
</evidence>
<dbReference type="AlphaFoldDB" id="A0A543CEF5"/>
<keyword evidence="3 5" id="KW-1133">Transmembrane helix</keyword>
<evidence type="ECO:0000259" key="6">
    <source>
        <dbReference type="Pfam" id="PF02656"/>
    </source>
</evidence>
<keyword evidence="2 5" id="KW-0812">Transmembrane</keyword>
<sequence>MAREEPGYEPDYRFSLANERTLLSWIQTAFGLLALGLPLAGGIHGVRLPPWHHEIGLGAIALSVMIVPAAYRNWRRSQLAMRLGLRLPRDPLPVIVTSGVVALLVITLVGVAMT</sequence>
<comment type="caution">
    <text evidence="7">The sequence shown here is derived from an EMBL/GenBank/DDBJ whole genome shotgun (WGS) entry which is preliminary data.</text>
</comment>
<dbReference type="EMBL" id="VFOZ01000001">
    <property type="protein sequence ID" value="TQL95478.1"/>
    <property type="molecule type" value="Genomic_DNA"/>
</dbReference>
<feature type="domain" description="DUF202" evidence="6">
    <location>
        <begin position="13"/>
        <end position="78"/>
    </location>
</feature>
<proteinExistence type="predicted"/>
<dbReference type="Proteomes" id="UP000316096">
    <property type="component" value="Unassembled WGS sequence"/>
</dbReference>
<dbReference type="Pfam" id="PF02656">
    <property type="entry name" value="DUF202"/>
    <property type="match status" value="1"/>
</dbReference>
<evidence type="ECO:0000256" key="2">
    <source>
        <dbReference type="ARBA" id="ARBA00022692"/>
    </source>
</evidence>
<reference evidence="7 8" key="1">
    <citation type="submission" date="2019-06" db="EMBL/GenBank/DDBJ databases">
        <title>Sequencing the genomes of 1000 actinobacteria strains.</title>
        <authorList>
            <person name="Klenk H.-P."/>
        </authorList>
    </citation>
    <scope>NUCLEOTIDE SEQUENCE [LARGE SCALE GENOMIC DNA]</scope>
    <source>
        <strain evidence="7 8">DSM 102200</strain>
    </source>
</reference>
<evidence type="ECO:0000256" key="4">
    <source>
        <dbReference type="ARBA" id="ARBA00023136"/>
    </source>
</evidence>